<dbReference type="SUPFAM" id="SSF56645">
    <property type="entry name" value="Acyl-CoA dehydrogenase NM domain-like"/>
    <property type="match status" value="1"/>
</dbReference>
<dbReference type="GO" id="GO:0003995">
    <property type="term" value="F:acyl-CoA dehydrogenase activity"/>
    <property type="evidence" value="ECO:0007669"/>
    <property type="project" value="TreeGrafter"/>
</dbReference>
<dbReference type="InterPro" id="IPR009075">
    <property type="entry name" value="AcylCo_DH/oxidase_C"/>
</dbReference>
<feature type="domain" description="Acyl-CoA dehydrogenase/oxidase C-terminal" evidence="6">
    <location>
        <begin position="245"/>
        <end position="373"/>
    </location>
</feature>
<name>A0AB39V335_9FUSO</name>
<dbReference type="PANTHER" id="PTHR48083:SF31">
    <property type="entry name" value="ACYL-COA DEHYDROGENASE FADE10-RELATED"/>
    <property type="match status" value="1"/>
</dbReference>
<dbReference type="GO" id="GO:0005737">
    <property type="term" value="C:cytoplasm"/>
    <property type="evidence" value="ECO:0007669"/>
    <property type="project" value="TreeGrafter"/>
</dbReference>
<comment type="cofactor">
    <cofactor evidence="1">
        <name>FAD</name>
        <dbReference type="ChEBI" id="CHEBI:57692"/>
    </cofactor>
</comment>
<dbReference type="InterPro" id="IPR050741">
    <property type="entry name" value="Acyl-CoA_dehydrogenase"/>
</dbReference>
<comment type="similarity">
    <text evidence="2">Belongs to the acyl-CoA dehydrogenase family.</text>
</comment>
<dbReference type="RefSeq" id="WP_369715278.1">
    <property type="nucleotide sequence ID" value="NZ_CP165647.1"/>
</dbReference>
<protein>
    <submittedName>
        <fullName evidence="7">Acyl-CoA dehydrogenase family protein</fullName>
    </submittedName>
</protein>
<evidence type="ECO:0000256" key="2">
    <source>
        <dbReference type="ARBA" id="ARBA00009347"/>
    </source>
</evidence>
<evidence type="ECO:0000256" key="3">
    <source>
        <dbReference type="ARBA" id="ARBA00022630"/>
    </source>
</evidence>
<dbReference type="Pfam" id="PF00441">
    <property type="entry name" value="Acyl-CoA_dh_1"/>
    <property type="match status" value="1"/>
</dbReference>
<dbReference type="InterPro" id="IPR046373">
    <property type="entry name" value="Acyl-CoA_Oxase/DH_mid-dom_sf"/>
</dbReference>
<keyword evidence="4" id="KW-0274">FAD</keyword>
<dbReference type="PANTHER" id="PTHR48083">
    <property type="entry name" value="MEDIUM-CHAIN SPECIFIC ACYL-COA DEHYDROGENASE, MITOCHONDRIAL-RELATED"/>
    <property type="match status" value="1"/>
</dbReference>
<dbReference type="InterPro" id="IPR009100">
    <property type="entry name" value="AcylCoA_DH/oxidase_NM_dom_sf"/>
</dbReference>
<evidence type="ECO:0000256" key="1">
    <source>
        <dbReference type="ARBA" id="ARBA00001974"/>
    </source>
</evidence>
<evidence type="ECO:0000256" key="4">
    <source>
        <dbReference type="ARBA" id="ARBA00022827"/>
    </source>
</evidence>
<dbReference type="AlphaFoldDB" id="A0AB39V335"/>
<proteinExistence type="inferred from homology"/>
<dbReference type="KEGG" id="lala:AB8B28_08630"/>
<keyword evidence="3" id="KW-0285">Flavoprotein</keyword>
<dbReference type="Gene3D" id="1.20.140.10">
    <property type="entry name" value="Butyryl-CoA Dehydrogenase, subunit A, domain 3"/>
    <property type="match status" value="1"/>
</dbReference>
<dbReference type="EMBL" id="CP165647">
    <property type="protein sequence ID" value="XDU61713.1"/>
    <property type="molecule type" value="Genomic_DNA"/>
</dbReference>
<evidence type="ECO:0000259" key="6">
    <source>
        <dbReference type="Pfam" id="PF00441"/>
    </source>
</evidence>
<dbReference type="Gene3D" id="2.40.110.10">
    <property type="entry name" value="Butyryl-CoA Dehydrogenase, subunit A, domain 2"/>
    <property type="match status" value="1"/>
</dbReference>
<dbReference type="InterPro" id="IPR037069">
    <property type="entry name" value="AcylCoA_DH/ox_N_sf"/>
</dbReference>
<gene>
    <name evidence="7" type="ORF">AB8B28_08630</name>
</gene>
<evidence type="ECO:0000313" key="7">
    <source>
        <dbReference type="EMBL" id="XDU61713.1"/>
    </source>
</evidence>
<reference evidence="7" key="1">
    <citation type="submission" date="2024-07" db="EMBL/GenBank/DDBJ databases">
        <authorList>
            <person name="Li X.-J."/>
            <person name="Wang X."/>
        </authorList>
    </citation>
    <scope>NUCLEOTIDE SEQUENCE</scope>
    <source>
        <strain evidence="7">HSP-536</strain>
    </source>
</reference>
<dbReference type="SUPFAM" id="SSF47203">
    <property type="entry name" value="Acyl-CoA dehydrogenase C-terminal domain-like"/>
    <property type="match status" value="1"/>
</dbReference>
<dbReference type="Gene3D" id="1.10.540.10">
    <property type="entry name" value="Acyl-CoA dehydrogenase/oxidase, N-terminal domain"/>
    <property type="match status" value="1"/>
</dbReference>
<evidence type="ECO:0000256" key="5">
    <source>
        <dbReference type="ARBA" id="ARBA00023002"/>
    </source>
</evidence>
<dbReference type="GO" id="GO:0033539">
    <property type="term" value="P:fatty acid beta-oxidation using acyl-CoA dehydrogenase"/>
    <property type="evidence" value="ECO:0007669"/>
    <property type="project" value="TreeGrafter"/>
</dbReference>
<dbReference type="GO" id="GO:0050660">
    <property type="term" value="F:flavin adenine dinucleotide binding"/>
    <property type="evidence" value="ECO:0007669"/>
    <property type="project" value="InterPro"/>
</dbReference>
<organism evidence="7">
    <name type="scientific">Leptotrichia alba</name>
    <dbReference type="NCBI Taxonomy" id="3239304"/>
    <lineage>
        <taxon>Bacteria</taxon>
        <taxon>Fusobacteriati</taxon>
        <taxon>Fusobacteriota</taxon>
        <taxon>Fusobacteriia</taxon>
        <taxon>Fusobacteriales</taxon>
        <taxon>Leptotrichiaceae</taxon>
        <taxon>Leptotrichia</taxon>
    </lineage>
</organism>
<sequence>MKKITNENLLKMSTEGFLDNIKKAFNDVFSNGNIEKINLMSYLSENKWSNIKKCGLLLPFLSEKLGGRKDSQFEIQETLRIAGNYGVPITLRTGIEGALVLQPLTEYGNKEQIEKGLEMIFNGEGGGLAITEPNTSGSAIAKEMQSYYEYIDENTIHVKADKYWQGNSQSDFLLIAAKERKDGKLSKVISLILVPREYITYDVLNSGGLKAVRYAVNHVDTDIPAKYVIKLSESKANCLREFQNIFIRSRLQLVGMTHGIMEYIVKNIKKYAKVDIPFVKKELDEIETMYGVSKIMYKYVCNNICPEKSVSDKLMEANIIKSLATEYTYNAAQIAQKLLGAKGFEAGHPMSNVAIDFRPFTIFEGPNDMLYAEIFDQFSKVTAVEKKEGIRVDKNATIYERFISDKRFSNISVNNFLNKADDLINFLKEHTLNEIDQIKKVFAGKILARLFLLIQTESDNLVKFLIRDIRKDMLDFEDCI</sequence>
<accession>A0AB39V335</accession>
<keyword evidence="5" id="KW-0560">Oxidoreductase</keyword>
<dbReference type="InterPro" id="IPR036250">
    <property type="entry name" value="AcylCo_DH-like_C"/>
</dbReference>